<feature type="domain" description="HD" evidence="10">
    <location>
        <begin position="451"/>
        <end position="574"/>
    </location>
</feature>
<comment type="caution">
    <text evidence="7">Lacks conserved residue(s) required for the propagation of feature annotation.</text>
</comment>
<dbReference type="InterPro" id="IPR002912">
    <property type="entry name" value="ACT_dom"/>
</dbReference>
<organism evidence="11 12">
    <name type="scientific">Streptomyces actinomycinicus</name>
    <dbReference type="NCBI Taxonomy" id="1695166"/>
    <lineage>
        <taxon>Bacteria</taxon>
        <taxon>Bacillati</taxon>
        <taxon>Actinomycetota</taxon>
        <taxon>Actinomycetes</taxon>
        <taxon>Kitasatosporales</taxon>
        <taxon>Streptomycetaceae</taxon>
        <taxon>Streptomyces</taxon>
    </lineage>
</organism>
<evidence type="ECO:0000256" key="1">
    <source>
        <dbReference type="ARBA" id="ARBA00022679"/>
    </source>
</evidence>
<dbReference type="PANTHER" id="PTHR47320">
    <property type="entry name" value="BIFUNCTIONAL URIDYLYLTRANSFERASE/URIDYLYL-REMOVING ENZYME"/>
    <property type="match status" value="1"/>
</dbReference>
<dbReference type="CDD" id="cd00077">
    <property type="entry name" value="HDc"/>
    <property type="match status" value="1"/>
</dbReference>
<accession>A0A937JNX0</accession>
<dbReference type="SUPFAM" id="SSF109604">
    <property type="entry name" value="HD-domain/PDEase-like"/>
    <property type="match status" value="1"/>
</dbReference>
<evidence type="ECO:0000256" key="5">
    <source>
        <dbReference type="ARBA" id="ARBA00022842"/>
    </source>
</evidence>
<dbReference type="NCBIfam" id="TIGR01693">
    <property type="entry name" value="UTase_glnD"/>
    <property type="match status" value="1"/>
</dbReference>
<dbReference type="GO" id="GO:0008773">
    <property type="term" value="F:[protein-PII] uridylyltransferase activity"/>
    <property type="evidence" value="ECO:0007669"/>
    <property type="project" value="UniProtKB-UniRule"/>
</dbReference>
<evidence type="ECO:0000259" key="10">
    <source>
        <dbReference type="PROSITE" id="PS51831"/>
    </source>
</evidence>
<name>A0A937JNX0_9ACTN</name>
<dbReference type="RefSeq" id="WP_201839418.1">
    <property type="nucleotide sequence ID" value="NZ_JAERRK010000013.1"/>
</dbReference>
<proteinExistence type="inferred from homology"/>
<keyword evidence="2 7" id="KW-0548">Nucleotidyltransferase</keyword>
<comment type="activity regulation">
    <text evidence="7">Uridylyltransferase (UTase) activity is inhibited by glutamine, while glutamine activates uridylyl-removing (UR) activity.</text>
</comment>
<dbReference type="SMART" id="SM00471">
    <property type="entry name" value="HDc"/>
    <property type="match status" value="1"/>
</dbReference>
<dbReference type="EC" id="3.1.4.-" evidence="7"/>
<keyword evidence="3" id="KW-0677">Repeat</keyword>
<comment type="similarity">
    <text evidence="7">Belongs to the GlnD family.</text>
</comment>
<dbReference type="SUPFAM" id="SSF81593">
    <property type="entry name" value="Nucleotidyltransferase substrate binding subunit/domain"/>
    <property type="match status" value="1"/>
</dbReference>
<dbReference type="InterPro" id="IPR006674">
    <property type="entry name" value="HD_domain"/>
</dbReference>
<keyword evidence="1 7" id="KW-0808">Transferase</keyword>
<dbReference type="HAMAP" id="MF_00277">
    <property type="entry name" value="PII_uridylyl_transf"/>
    <property type="match status" value="1"/>
</dbReference>
<dbReference type="PROSITE" id="PS51831">
    <property type="entry name" value="HD"/>
    <property type="match status" value="1"/>
</dbReference>
<comment type="domain">
    <text evidence="7">Has four distinct domains: an N-terminal nucleotidyltransferase (NT) domain responsible for UTase activity, a central HD domain that encodes UR activity, and two C-terminal ACT domains that seem to have a role in glutamine sensing.</text>
</comment>
<feature type="region of interest" description="Disordered" evidence="8">
    <location>
        <begin position="317"/>
        <end position="339"/>
    </location>
</feature>
<dbReference type="InterPro" id="IPR043519">
    <property type="entry name" value="NT_sf"/>
</dbReference>
<dbReference type="GO" id="GO:0006808">
    <property type="term" value="P:regulation of nitrogen utilization"/>
    <property type="evidence" value="ECO:0007669"/>
    <property type="project" value="UniProtKB-UniRule"/>
</dbReference>
<sequence>MTGTDVRNEADDSGPGGYAAARLRLLTEGARSGPPRRAALAGLTDSWLAGLFGAAAGALPGVSLVAVGGYGRGELSPRSDLDLLLLHDGSDSGAVAALADRLWYPVWDLGLALDHSVRTPAEARRTAGDDLKVHLGLLDARHLAGDPALTAGLRTAALADWRNQAPGRLPELQELCAERAARQGELRYLLEPDLKEARGGLRDATALRAVAASWLADAPREGLADARRRLLDVRDALHLATGRATDRLALQDQDQVAAELELLDADTLLRQVYEAARVIAYASDVTWREVGRVLRSRAVRPRLRKLARERGDFLRRAVAGDGRSPGGGKPGAERSPLAESVVEQDGEVVLARTARPERDPVLPLRAAAAAAQAGLPLSLHAVRRMAATTRPLPTPWPAEAREQLVTLLGSGRPTVEVWEALEAEGMITRLLPDWERVRCRPQRNAVHLWTVDRHLIETAVRASELTRRVSRPDLLLVAALLHDIGKGWPGDHSVAGEIIARDVAARIGFDRADVAVLATLVRHHLLLVETATRRDLDDPATVRSVAEAVGSQSTLELLHALTEADALATGPAAWSSWRGSLVTDLVRRVSALLAGDAPEEPEPAAPTAEQERLAIEAFRTGGPVLALRAQPEPAAGAEPSGDPEPLGVELLIAVPDQPAVLPAVAGVLAVHRLTVRTAELRALRLPDDVEDDGSVLLLNWRVAAEYGSLPQATRLRADLVRALDGSLDIAGRLAERDAAYPRRRGWTAPPPRVTVAPAASRHATVIEVRTQDAPGLLHRIGMALEKAGVRVRSMHVSTLGANAVDAFYVTTGAGAPLPGGDAASTARALEETLRG</sequence>
<evidence type="ECO:0000313" key="12">
    <source>
        <dbReference type="Proteomes" id="UP000661858"/>
    </source>
</evidence>
<comment type="function">
    <text evidence="7">Modifies, by uridylylation and deuridylylation, the PII regulatory proteins (GlnB and homologs), in response to the nitrogen status of the cell that GlnD senses through the glutamine level. Under low glutamine levels, catalyzes the conversion of the PII proteins and UTP to PII-UMP and PPi, while under higher glutamine levels, GlnD hydrolyzes PII-UMP to PII and UMP (deuridylylation). Thus, controls uridylylation state and activity of the PII proteins, and plays an important role in the regulation of nitrogen metabolism.</text>
</comment>
<keyword evidence="5 7" id="KW-0460">Magnesium</keyword>
<dbReference type="EMBL" id="JAERRK010000013">
    <property type="protein sequence ID" value="MBL1085030.1"/>
    <property type="molecule type" value="Genomic_DNA"/>
</dbReference>
<dbReference type="EC" id="2.7.7.59" evidence="7"/>
<dbReference type="InterPro" id="IPR010043">
    <property type="entry name" value="UTase/UR"/>
</dbReference>
<dbReference type="InterPro" id="IPR045865">
    <property type="entry name" value="ACT-like_dom_sf"/>
</dbReference>
<evidence type="ECO:0000313" key="11">
    <source>
        <dbReference type="EMBL" id="MBL1085030.1"/>
    </source>
</evidence>
<dbReference type="SUPFAM" id="SSF55021">
    <property type="entry name" value="ACT-like"/>
    <property type="match status" value="1"/>
</dbReference>
<evidence type="ECO:0000256" key="8">
    <source>
        <dbReference type="SAM" id="MobiDB-lite"/>
    </source>
</evidence>
<evidence type="ECO:0000256" key="7">
    <source>
        <dbReference type="HAMAP-Rule" id="MF_00277"/>
    </source>
</evidence>
<evidence type="ECO:0000256" key="6">
    <source>
        <dbReference type="ARBA" id="ARBA00023268"/>
    </source>
</evidence>
<gene>
    <name evidence="7" type="primary">glnD</name>
    <name evidence="11" type="ORF">JK359_24160</name>
</gene>
<comment type="catalytic activity">
    <reaction evidence="7">
        <text>[protein-PII]-uridylyl-L-tyrosine + H2O = [protein-PII]-L-tyrosine + UMP + H(+)</text>
        <dbReference type="Rhea" id="RHEA:48600"/>
        <dbReference type="Rhea" id="RHEA-COMP:12147"/>
        <dbReference type="Rhea" id="RHEA-COMP:12148"/>
        <dbReference type="ChEBI" id="CHEBI:15377"/>
        <dbReference type="ChEBI" id="CHEBI:15378"/>
        <dbReference type="ChEBI" id="CHEBI:46858"/>
        <dbReference type="ChEBI" id="CHEBI:57865"/>
        <dbReference type="ChEBI" id="CHEBI:90602"/>
    </reaction>
</comment>
<keyword evidence="4 7" id="KW-0378">Hydrolase</keyword>
<dbReference type="Pfam" id="PF08335">
    <property type="entry name" value="GlnD_UR_UTase"/>
    <property type="match status" value="1"/>
</dbReference>
<dbReference type="PIRSF" id="PIRSF006288">
    <property type="entry name" value="PII_uridyltransf"/>
    <property type="match status" value="1"/>
</dbReference>
<dbReference type="AlphaFoldDB" id="A0A937JNX0"/>
<keyword evidence="6 7" id="KW-0511">Multifunctional enzyme</keyword>
<evidence type="ECO:0000256" key="3">
    <source>
        <dbReference type="ARBA" id="ARBA00022737"/>
    </source>
</evidence>
<comment type="catalytic activity">
    <reaction evidence="7">
        <text>[protein-PII]-L-tyrosine + UTP = [protein-PII]-uridylyl-L-tyrosine + diphosphate</text>
        <dbReference type="Rhea" id="RHEA:13673"/>
        <dbReference type="Rhea" id="RHEA-COMP:12147"/>
        <dbReference type="Rhea" id="RHEA-COMP:12148"/>
        <dbReference type="ChEBI" id="CHEBI:33019"/>
        <dbReference type="ChEBI" id="CHEBI:46398"/>
        <dbReference type="ChEBI" id="CHEBI:46858"/>
        <dbReference type="ChEBI" id="CHEBI:90602"/>
        <dbReference type="EC" id="2.7.7.59"/>
    </reaction>
</comment>
<dbReference type="InterPro" id="IPR013546">
    <property type="entry name" value="PII_UdlTrfase/GS_AdlTrfase"/>
</dbReference>
<evidence type="ECO:0000259" key="9">
    <source>
        <dbReference type="PROSITE" id="PS51671"/>
    </source>
</evidence>
<dbReference type="GO" id="GO:0008081">
    <property type="term" value="F:phosphoric diester hydrolase activity"/>
    <property type="evidence" value="ECO:0007669"/>
    <property type="project" value="UniProtKB-UniRule"/>
</dbReference>
<comment type="caution">
    <text evidence="11">The sequence shown here is derived from an EMBL/GenBank/DDBJ whole genome shotgun (WGS) entry which is preliminary data.</text>
</comment>
<feature type="domain" description="ACT" evidence="9">
    <location>
        <begin position="765"/>
        <end position="835"/>
    </location>
</feature>
<feature type="region of interest" description="Uridylyltransferase" evidence="7">
    <location>
        <begin position="1"/>
        <end position="336"/>
    </location>
</feature>
<evidence type="ECO:0000256" key="2">
    <source>
        <dbReference type="ARBA" id="ARBA00022695"/>
    </source>
</evidence>
<dbReference type="CDD" id="cd04899">
    <property type="entry name" value="ACT_ACR-UUR-like_2"/>
    <property type="match status" value="1"/>
</dbReference>
<dbReference type="SUPFAM" id="SSF81301">
    <property type="entry name" value="Nucleotidyltransferase"/>
    <property type="match status" value="1"/>
</dbReference>
<dbReference type="NCBIfam" id="NF002895">
    <property type="entry name" value="PRK03381.1"/>
    <property type="match status" value="1"/>
</dbReference>
<dbReference type="Proteomes" id="UP000661858">
    <property type="component" value="Unassembled WGS sequence"/>
</dbReference>
<dbReference type="Pfam" id="PF01966">
    <property type="entry name" value="HD"/>
    <property type="match status" value="1"/>
</dbReference>
<reference evidence="11" key="1">
    <citation type="submission" date="2021-01" db="EMBL/GenBank/DDBJ databases">
        <title>WGS of actinomycetes isolated from Thailand.</title>
        <authorList>
            <person name="Thawai C."/>
        </authorList>
    </citation>
    <scope>NUCLEOTIDE SEQUENCE</scope>
    <source>
        <strain evidence="11">RCU-197</strain>
    </source>
</reference>
<protein>
    <recommendedName>
        <fullName evidence="7">Bifunctional uridylyltransferase/uridylyl-removing enzyme</fullName>
        <shortName evidence="7">UTase/UR</shortName>
    </recommendedName>
    <alternativeName>
        <fullName evidence="7">Bifunctional [protein-PII] modification enzyme</fullName>
    </alternativeName>
    <alternativeName>
        <fullName evidence="7">Bifunctional nitrogen sensor protein</fullName>
    </alternativeName>
    <domain>
        <recommendedName>
            <fullName evidence="7">[Protein-PII] uridylyltransferase</fullName>
            <shortName evidence="7">PII uridylyltransferase</shortName>
            <shortName evidence="7">UTase</shortName>
            <ecNumber evidence="7">2.7.7.59</ecNumber>
        </recommendedName>
    </domain>
    <domain>
        <recommendedName>
            <fullName evidence="7">[Protein-PII]-UMP uridylyl-removing enzyme</fullName>
            <shortName evidence="7">UR</shortName>
            <ecNumber evidence="7">3.1.4.-</ecNumber>
        </recommendedName>
    </domain>
</protein>
<comment type="cofactor">
    <cofactor evidence="7">
        <name>Mg(2+)</name>
        <dbReference type="ChEBI" id="CHEBI:18420"/>
    </cofactor>
</comment>
<evidence type="ECO:0000256" key="4">
    <source>
        <dbReference type="ARBA" id="ARBA00022801"/>
    </source>
</evidence>
<feature type="domain" description="ACT" evidence="9">
    <location>
        <begin position="649"/>
        <end position="734"/>
    </location>
</feature>
<dbReference type="PANTHER" id="PTHR47320:SF1">
    <property type="entry name" value="BIFUNCTIONAL URIDYLYLTRANSFERASE_URIDYLYL-REMOVING ENZYME"/>
    <property type="match status" value="1"/>
</dbReference>
<keyword evidence="12" id="KW-1185">Reference proteome</keyword>
<dbReference type="PROSITE" id="PS51671">
    <property type="entry name" value="ACT"/>
    <property type="match status" value="2"/>
</dbReference>
<dbReference type="InterPro" id="IPR003607">
    <property type="entry name" value="HD/PDEase_dom"/>
</dbReference>
<dbReference type="Gene3D" id="1.10.3090.10">
    <property type="entry name" value="cca-adding enzyme, domain 2"/>
    <property type="match status" value="1"/>
</dbReference>